<dbReference type="InterPro" id="IPR001680">
    <property type="entry name" value="WD40_rpt"/>
</dbReference>
<keyword evidence="2" id="KW-0677">Repeat</keyword>
<dbReference type="InterPro" id="IPR036322">
    <property type="entry name" value="WD40_repeat_dom_sf"/>
</dbReference>
<organism evidence="4 5">
    <name type="scientific">Kitasatospora cystarginea</name>
    <dbReference type="NCBI Taxonomy" id="58350"/>
    <lineage>
        <taxon>Bacteria</taxon>
        <taxon>Bacillati</taxon>
        <taxon>Actinomycetota</taxon>
        <taxon>Actinomycetes</taxon>
        <taxon>Kitasatosporales</taxon>
        <taxon>Streptomycetaceae</taxon>
        <taxon>Kitasatospora</taxon>
    </lineage>
</organism>
<dbReference type="InterPro" id="IPR019775">
    <property type="entry name" value="WD40_repeat_CS"/>
</dbReference>
<dbReference type="PROSITE" id="PS50082">
    <property type="entry name" value="WD_REPEATS_2"/>
    <property type="match status" value="5"/>
</dbReference>
<dbReference type="Gene3D" id="2.130.10.10">
    <property type="entry name" value="YVTN repeat-like/Quinoprotein amine dehydrogenase"/>
    <property type="match status" value="2"/>
</dbReference>
<name>A0ABP5Q748_9ACTN</name>
<evidence type="ECO:0000256" key="3">
    <source>
        <dbReference type="PROSITE-ProRule" id="PRU00221"/>
    </source>
</evidence>
<dbReference type="CDD" id="cd00200">
    <property type="entry name" value="WD40"/>
    <property type="match status" value="1"/>
</dbReference>
<feature type="repeat" description="WD" evidence="3">
    <location>
        <begin position="308"/>
        <end position="351"/>
    </location>
</feature>
<sequence length="721" mass="71859">MTETAGIRLGYGAEQLPGGRTDLTLGLDGSLVVERTAGARRDTSRGRVDLAVLTRVLTSLRSAPSGSDAGAAPEARRLTVSGLSAGPASWADGTTTPVPPVADALQALAEQVLDPAAPARLAAGLFAVDERTTTGPDTRQAAALGTVRGRTAYALAEPGQGFGLAALDDQEPLGGSGDEPGLRPSALALGTAGERELFAVGSEDGSVQVWDAAGGALLHGTSGGEGTQQVAAAVVQGIPLVFSVGTQGEVRAWRAEDGRSLGLLSVGEQGAAALCYAHCAGLDLVAAGGDDAVVRVWDVASGEQLHLLVGHGARVTALAILSLGEQAVLASAGLDQTVRLWDLATGQPVAELTGHSGSVTGLAFLEADGRPVLASCALDGTVRTWDVYTGTAIHGWPAGGGWPTALAATVLDGAPVIVTGDENGAVSLWRPNGSALSTGTGTGAPVNALAVGESVLAVGYGDGSVQLFGPDLRTPGYRVEPEGGPVSSLALTTDLLVCGTAAGSVRGHRLSDGAQLTVPTPHTGPVSCLAFHDGGTPVLASGGEDGTVRVRDAVGGAPLLHLAAHREGVTALAVGSADGHRLLATAGRDGTVRLWHGGSGQAGPVLATLARPAEVLAFDELGGRPVVIGGSADGEVRVWDVREGRQVGALTGGGPAVRALACQNLDGEVLLAAGDAAATLRLWHLASGSLLNEAVLDRVPLAIAFGDAGLHVVGPGGATQL</sequence>
<feature type="repeat" description="WD" evidence="3">
    <location>
        <begin position="562"/>
        <end position="595"/>
    </location>
</feature>
<comment type="caution">
    <text evidence="4">The sequence shown here is derived from an EMBL/GenBank/DDBJ whole genome shotgun (WGS) entry which is preliminary data.</text>
</comment>
<keyword evidence="1 3" id="KW-0853">WD repeat</keyword>
<feature type="repeat" description="WD" evidence="3">
    <location>
        <begin position="284"/>
        <end position="307"/>
    </location>
</feature>
<dbReference type="SMART" id="SM00320">
    <property type="entry name" value="WD40"/>
    <property type="match status" value="11"/>
</dbReference>
<dbReference type="InterPro" id="IPR020472">
    <property type="entry name" value="WD40_PAC1"/>
</dbReference>
<dbReference type="PROSITE" id="PS50294">
    <property type="entry name" value="WD_REPEATS_REGION"/>
    <property type="match status" value="3"/>
</dbReference>
<evidence type="ECO:0008006" key="6">
    <source>
        <dbReference type="Google" id="ProtNLM"/>
    </source>
</evidence>
<evidence type="ECO:0000256" key="2">
    <source>
        <dbReference type="ARBA" id="ARBA00022737"/>
    </source>
</evidence>
<dbReference type="InterPro" id="IPR015943">
    <property type="entry name" value="WD40/YVTN_repeat-like_dom_sf"/>
</dbReference>
<evidence type="ECO:0000313" key="5">
    <source>
        <dbReference type="Proteomes" id="UP001500305"/>
    </source>
</evidence>
<feature type="repeat" description="WD" evidence="3">
    <location>
        <begin position="627"/>
        <end position="649"/>
    </location>
</feature>
<dbReference type="RefSeq" id="WP_344634424.1">
    <property type="nucleotide sequence ID" value="NZ_BAAATR010000002.1"/>
</dbReference>
<feature type="repeat" description="WD" evidence="3">
    <location>
        <begin position="352"/>
        <end position="395"/>
    </location>
</feature>
<dbReference type="PRINTS" id="PR00320">
    <property type="entry name" value="GPROTEINBRPT"/>
</dbReference>
<dbReference type="PANTHER" id="PTHR22847:SF637">
    <property type="entry name" value="WD REPEAT DOMAIN 5B"/>
    <property type="match status" value="1"/>
</dbReference>
<dbReference type="SUPFAM" id="SSF50978">
    <property type="entry name" value="WD40 repeat-like"/>
    <property type="match status" value="2"/>
</dbReference>
<dbReference type="Proteomes" id="UP001500305">
    <property type="component" value="Unassembled WGS sequence"/>
</dbReference>
<dbReference type="Pfam" id="PF00400">
    <property type="entry name" value="WD40"/>
    <property type="match status" value="4"/>
</dbReference>
<proteinExistence type="predicted"/>
<dbReference type="SUPFAM" id="SSF63829">
    <property type="entry name" value="Calcium-dependent phosphotriesterase"/>
    <property type="match status" value="1"/>
</dbReference>
<reference evidence="5" key="1">
    <citation type="journal article" date="2019" name="Int. J. Syst. Evol. Microbiol.">
        <title>The Global Catalogue of Microorganisms (GCM) 10K type strain sequencing project: providing services to taxonomists for standard genome sequencing and annotation.</title>
        <authorList>
            <consortium name="The Broad Institute Genomics Platform"/>
            <consortium name="The Broad Institute Genome Sequencing Center for Infectious Disease"/>
            <person name="Wu L."/>
            <person name="Ma J."/>
        </authorList>
    </citation>
    <scope>NUCLEOTIDE SEQUENCE [LARGE SCALE GENOMIC DNA]</scope>
    <source>
        <strain evidence="5">JCM 7356</strain>
    </source>
</reference>
<evidence type="ECO:0000313" key="4">
    <source>
        <dbReference type="EMBL" id="GAA2227768.1"/>
    </source>
</evidence>
<gene>
    <name evidence="4" type="ORF">GCM10010430_04110</name>
</gene>
<accession>A0ABP5Q748</accession>
<keyword evidence="5" id="KW-1185">Reference proteome</keyword>
<dbReference type="PROSITE" id="PS00678">
    <property type="entry name" value="WD_REPEATS_1"/>
    <property type="match status" value="2"/>
</dbReference>
<dbReference type="EMBL" id="BAAATR010000002">
    <property type="protein sequence ID" value="GAA2227768.1"/>
    <property type="molecule type" value="Genomic_DNA"/>
</dbReference>
<dbReference type="PANTHER" id="PTHR22847">
    <property type="entry name" value="WD40 REPEAT PROTEIN"/>
    <property type="match status" value="1"/>
</dbReference>
<evidence type="ECO:0000256" key="1">
    <source>
        <dbReference type="ARBA" id="ARBA00022574"/>
    </source>
</evidence>
<protein>
    <recommendedName>
        <fullName evidence="6">WD40 repeat protein</fullName>
    </recommendedName>
</protein>